<reference evidence="4" key="1">
    <citation type="submission" date="2013-03" db="EMBL/GenBank/DDBJ databases">
        <title>Draft genome sequence of the hydrogen-ethanol-producing anaerobic alkalithermophilic Caloramator celere.</title>
        <authorList>
            <person name="Ciranna A."/>
            <person name="Larjo A."/>
            <person name="Kivisto A."/>
            <person name="Santala V."/>
            <person name="Roos C."/>
            <person name="Karp M."/>
        </authorList>
    </citation>
    <scope>NUCLEOTIDE SEQUENCE [LARGE SCALE GENOMIC DNA]</scope>
    <source>
        <strain evidence="4">DSM 8682</strain>
    </source>
</reference>
<accession>R7RNF5</accession>
<organism evidence="4 5">
    <name type="scientific">Thermobrachium celere DSM 8682</name>
    <dbReference type="NCBI Taxonomy" id="941824"/>
    <lineage>
        <taxon>Bacteria</taxon>
        <taxon>Bacillati</taxon>
        <taxon>Bacillota</taxon>
        <taxon>Clostridia</taxon>
        <taxon>Eubacteriales</taxon>
        <taxon>Clostridiaceae</taxon>
        <taxon>Thermobrachium</taxon>
    </lineage>
</organism>
<dbReference type="InterPro" id="IPR001296">
    <property type="entry name" value="Glyco_trans_1"/>
</dbReference>
<evidence type="ECO:0000313" key="5">
    <source>
        <dbReference type="Proteomes" id="UP000014923"/>
    </source>
</evidence>
<dbReference type="Proteomes" id="UP000014923">
    <property type="component" value="Unassembled WGS sequence"/>
</dbReference>
<dbReference type="PANTHER" id="PTHR46401">
    <property type="entry name" value="GLYCOSYLTRANSFERASE WBBK-RELATED"/>
    <property type="match status" value="1"/>
</dbReference>
<evidence type="ECO:0000259" key="3">
    <source>
        <dbReference type="Pfam" id="PF13439"/>
    </source>
</evidence>
<dbReference type="OrthoDB" id="9797829at2"/>
<dbReference type="PANTHER" id="PTHR46401:SF2">
    <property type="entry name" value="GLYCOSYLTRANSFERASE WBBK-RELATED"/>
    <property type="match status" value="1"/>
</dbReference>
<dbReference type="InterPro" id="IPR028098">
    <property type="entry name" value="Glyco_trans_4-like_N"/>
</dbReference>
<evidence type="ECO:0000313" key="4">
    <source>
        <dbReference type="EMBL" id="CDF57722.1"/>
    </source>
</evidence>
<keyword evidence="1 4" id="KW-0808">Transferase</keyword>
<feature type="domain" description="Glycosyltransferase subfamily 4-like N-terminal" evidence="3">
    <location>
        <begin position="13"/>
        <end position="170"/>
    </location>
</feature>
<evidence type="ECO:0000259" key="2">
    <source>
        <dbReference type="Pfam" id="PF00534"/>
    </source>
</evidence>
<dbReference type="EMBL" id="CAVN010000090">
    <property type="protein sequence ID" value="CDF57722.1"/>
    <property type="molecule type" value="Genomic_DNA"/>
</dbReference>
<dbReference type="SUPFAM" id="SSF53756">
    <property type="entry name" value="UDP-Glycosyltransferase/glycogen phosphorylase"/>
    <property type="match status" value="1"/>
</dbReference>
<dbReference type="GO" id="GO:0016757">
    <property type="term" value="F:glycosyltransferase activity"/>
    <property type="evidence" value="ECO:0007669"/>
    <property type="project" value="InterPro"/>
</dbReference>
<comment type="caution">
    <text evidence="4">The sequence shown here is derived from an EMBL/GenBank/DDBJ whole genome shotgun (WGS) entry which is preliminary data.</text>
</comment>
<protein>
    <submittedName>
        <fullName evidence="4">Glycosyl transferase, group 1</fullName>
    </submittedName>
</protein>
<gene>
    <name evidence="4" type="ORF">TCEL_01636</name>
</gene>
<evidence type="ECO:0000256" key="1">
    <source>
        <dbReference type="ARBA" id="ARBA00022679"/>
    </source>
</evidence>
<name>R7RNF5_9CLOT</name>
<dbReference type="CDD" id="cd03809">
    <property type="entry name" value="GT4_MtfB-like"/>
    <property type="match status" value="1"/>
</dbReference>
<dbReference type="Pfam" id="PF00534">
    <property type="entry name" value="Glycos_transf_1"/>
    <property type="match status" value="1"/>
</dbReference>
<dbReference type="eggNOG" id="COG0438">
    <property type="taxonomic scope" value="Bacteria"/>
</dbReference>
<dbReference type="FunFam" id="3.40.50.2000:FF:000119">
    <property type="entry name" value="Glycosyl transferase group 1"/>
    <property type="match status" value="1"/>
</dbReference>
<dbReference type="Gene3D" id="3.40.50.2000">
    <property type="entry name" value="Glycogen Phosphorylase B"/>
    <property type="match status" value="2"/>
</dbReference>
<keyword evidence="5" id="KW-1185">Reference proteome</keyword>
<dbReference type="HOGENOM" id="CLU_009583_27_5_9"/>
<sequence>MIIFNALQTSLSGGIGRYSYEVAKGVYNLKEIDFKIVIREQDIDKFNFAKKEDLIIMKNINNSKQRNYVEQFVLPKMIYEKYPDAIIHYPDTMAPILAKNKVIITIHDLAFKALKNEFTLKTRLWKNFITDFSVKKADKIIAITNFTKSEIEKYYPFAKEKINVIYNGFNDFSKDPINEENLRKDFENIISKKYILTVSTISPRKNIDGLIKAFNLIKAQIPHNLIIAGKNGWNYEHVFKLVDELNLKERVIFTGAVTDDELKLLYKNADLFVYPSYYEGFGLPPLEAMACGCPTLVSNLTSLPEVVGNEEMTFDPYDEKEIAMKIMYIVNNNLILKTFIENSLRIVKRFNWDKCSYEMLNIYLTI</sequence>
<feature type="domain" description="Glycosyl transferase family 1" evidence="2">
    <location>
        <begin position="181"/>
        <end position="342"/>
    </location>
</feature>
<dbReference type="Pfam" id="PF13439">
    <property type="entry name" value="Glyco_transf_4"/>
    <property type="match status" value="1"/>
</dbReference>
<proteinExistence type="predicted"/>
<dbReference type="AlphaFoldDB" id="R7RNF5"/>
<dbReference type="RefSeq" id="WP_018661129.1">
    <property type="nucleotide sequence ID" value="NZ_HF952018.1"/>
</dbReference>